<protein>
    <recommendedName>
        <fullName evidence="4">Zinc finger GRF-type domain-containing protein</fullName>
    </recommendedName>
</protein>
<keyword evidence="3" id="KW-1185">Reference proteome</keyword>
<proteinExistence type="predicted"/>
<organism evidence="2 3">
    <name type="scientific">Cuscuta europaea</name>
    <name type="common">European dodder</name>
    <dbReference type="NCBI Taxonomy" id="41803"/>
    <lineage>
        <taxon>Eukaryota</taxon>
        <taxon>Viridiplantae</taxon>
        <taxon>Streptophyta</taxon>
        <taxon>Embryophyta</taxon>
        <taxon>Tracheophyta</taxon>
        <taxon>Spermatophyta</taxon>
        <taxon>Magnoliopsida</taxon>
        <taxon>eudicotyledons</taxon>
        <taxon>Gunneridae</taxon>
        <taxon>Pentapetalae</taxon>
        <taxon>asterids</taxon>
        <taxon>lamiids</taxon>
        <taxon>Solanales</taxon>
        <taxon>Convolvulaceae</taxon>
        <taxon>Cuscuteae</taxon>
        <taxon>Cuscuta</taxon>
        <taxon>Cuscuta subgen. Cuscuta</taxon>
    </lineage>
</organism>
<evidence type="ECO:0008006" key="4">
    <source>
        <dbReference type="Google" id="ProtNLM"/>
    </source>
</evidence>
<dbReference type="AlphaFoldDB" id="A0A9P0Z5Y9"/>
<reference evidence="2" key="1">
    <citation type="submission" date="2022-07" db="EMBL/GenBank/DDBJ databases">
        <authorList>
            <person name="Macas J."/>
            <person name="Novak P."/>
            <person name="Neumann P."/>
        </authorList>
    </citation>
    <scope>NUCLEOTIDE SEQUENCE</scope>
</reference>
<keyword evidence="1" id="KW-0472">Membrane</keyword>
<feature type="transmembrane region" description="Helical" evidence="1">
    <location>
        <begin position="123"/>
        <end position="143"/>
    </location>
</feature>
<evidence type="ECO:0000313" key="2">
    <source>
        <dbReference type="EMBL" id="CAH9090659.1"/>
    </source>
</evidence>
<dbReference type="Proteomes" id="UP001152484">
    <property type="component" value="Unassembled WGS sequence"/>
</dbReference>
<evidence type="ECO:0000256" key="1">
    <source>
        <dbReference type="SAM" id="Phobius"/>
    </source>
</evidence>
<keyword evidence="1" id="KW-0812">Transmembrane</keyword>
<comment type="caution">
    <text evidence="2">The sequence shown here is derived from an EMBL/GenBank/DDBJ whole genome shotgun (WGS) entry which is preliminary data.</text>
</comment>
<gene>
    <name evidence="2" type="ORF">CEURO_LOCUS11295</name>
</gene>
<evidence type="ECO:0000313" key="3">
    <source>
        <dbReference type="Proteomes" id="UP001152484"/>
    </source>
</evidence>
<dbReference type="EMBL" id="CAMAPE010000025">
    <property type="protein sequence ID" value="CAH9090659.1"/>
    <property type="molecule type" value="Genomic_DNA"/>
</dbReference>
<keyword evidence="1" id="KW-1133">Transmembrane helix</keyword>
<name>A0A9P0Z5Y9_CUSEU</name>
<accession>A0A9P0Z5Y9</accession>
<sequence>MAVASSSTSSTRSGRNFTLDYEPPVYCFCGLKAPLCISRQSGSKFYGCKKWKVHGCGYFAWADSMESRGVANVAGMNENADDLMFMVSRVGEQLSALQGQVNGVRRVLQADAKDTKMFRKLCGIDLVIVVGLLGMVFFISRVLCSEKHCVIMHCTGNGFYKLCTKFTGKSSWLVYWMRLKHCVFFCETLMQDY</sequence>
<dbReference type="OrthoDB" id="1431877at2759"/>